<dbReference type="EMBL" id="SIDB01000006">
    <property type="protein sequence ID" value="KAI3431440.1"/>
    <property type="molecule type" value="Genomic_DNA"/>
</dbReference>
<reference evidence="5" key="2">
    <citation type="submission" date="2020-11" db="EMBL/GenBank/DDBJ databases">
        <authorList>
            <person name="Cecchin M."/>
            <person name="Marcolungo L."/>
            <person name="Rossato M."/>
            <person name="Girolomoni L."/>
            <person name="Cosentino E."/>
            <person name="Cuine S."/>
            <person name="Li-Beisson Y."/>
            <person name="Delledonne M."/>
            <person name="Ballottari M."/>
        </authorList>
    </citation>
    <scope>NUCLEOTIDE SEQUENCE</scope>
    <source>
        <strain evidence="5">211/11P</strain>
        <tissue evidence="5">Whole cell</tissue>
    </source>
</reference>
<dbReference type="PANTHER" id="PTHR31836">
    <property type="match status" value="1"/>
</dbReference>
<evidence type="ECO:0000313" key="6">
    <source>
        <dbReference type="EMBL" id="KAI3431441.1"/>
    </source>
</evidence>
<dbReference type="EMBL" id="SIDB01000006">
    <property type="protein sequence ID" value="KAI3431439.1"/>
    <property type="molecule type" value="Genomic_DNA"/>
</dbReference>
<feature type="region of interest" description="Disordered" evidence="2">
    <location>
        <begin position="151"/>
        <end position="207"/>
    </location>
</feature>
<dbReference type="Gene3D" id="2.40.40.10">
    <property type="entry name" value="RlpA-like domain"/>
    <property type="match status" value="1"/>
</dbReference>
<dbReference type="Proteomes" id="UP001055712">
    <property type="component" value="Unassembled WGS sequence"/>
</dbReference>
<feature type="compositionally biased region" description="Basic residues" evidence="2">
    <location>
        <begin position="177"/>
        <end position="189"/>
    </location>
</feature>
<dbReference type="InterPro" id="IPR036908">
    <property type="entry name" value="RlpA-like_sf"/>
</dbReference>
<gene>
    <name evidence="4" type="ORF">D9Q98_004491</name>
    <name evidence="5" type="ORF">D9Q98_004492</name>
    <name evidence="6" type="ORF">D9Q98_004493</name>
</gene>
<evidence type="ECO:0000313" key="4">
    <source>
        <dbReference type="EMBL" id="KAI3431439.1"/>
    </source>
</evidence>
<feature type="chain" id="PRO_5040045539" description="Expansin-like EG45 domain-containing protein" evidence="3">
    <location>
        <begin position="23"/>
        <end position="207"/>
    </location>
</feature>
<proteinExistence type="predicted"/>
<name>A0A9D4TPY6_CHLVU</name>
<dbReference type="EMBL" id="SIDB01000006">
    <property type="protein sequence ID" value="KAI3431441.1"/>
    <property type="molecule type" value="Genomic_DNA"/>
</dbReference>
<keyword evidence="1 3" id="KW-0732">Signal</keyword>
<evidence type="ECO:0000256" key="1">
    <source>
        <dbReference type="ARBA" id="ARBA00022729"/>
    </source>
</evidence>
<accession>A0A9D4TPY6</accession>
<evidence type="ECO:0000313" key="7">
    <source>
        <dbReference type="Proteomes" id="UP001055712"/>
    </source>
</evidence>
<organism evidence="5 7">
    <name type="scientific">Chlorella vulgaris</name>
    <name type="common">Green alga</name>
    <dbReference type="NCBI Taxonomy" id="3077"/>
    <lineage>
        <taxon>Eukaryota</taxon>
        <taxon>Viridiplantae</taxon>
        <taxon>Chlorophyta</taxon>
        <taxon>core chlorophytes</taxon>
        <taxon>Trebouxiophyceae</taxon>
        <taxon>Chlorellales</taxon>
        <taxon>Chlorellaceae</taxon>
        <taxon>Chlorella clade</taxon>
        <taxon>Chlorella</taxon>
    </lineage>
</organism>
<dbReference type="AlphaFoldDB" id="A0A9D4TPY6"/>
<evidence type="ECO:0000256" key="2">
    <source>
        <dbReference type="SAM" id="MobiDB-lite"/>
    </source>
</evidence>
<dbReference type="PANTHER" id="PTHR31836:SF21">
    <property type="entry name" value="EXPANSIN-LIKE PROTEIN 7"/>
    <property type="match status" value="1"/>
</dbReference>
<evidence type="ECO:0008006" key="8">
    <source>
        <dbReference type="Google" id="ProtNLM"/>
    </source>
</evidence>
<evidence type="ECO:0000313" key="5">
    <source>
        <dbReference type="EMBL" id="KAI3431440.1"/>
    </source>
</evidence>
<dbReference type="OrthoDB" id="512564at2759"/>
<reference evidence="5" key="1">
    <citation type="journal article" date="2019" name="Plant J.">
        <title>Chlorella vulgaris genome assembly and annotation reveals the molecular basis for metabolic acclimation to high light conditions.</title>
        <authorList>
            <person name="Cecchin M."/>
            <person name="Marcolungo L."/>
            <person name="Rossato M."/>
            <person name="Girolomoni L."/>
            <person name="Cosentino E."/>
            <person name="Cuine S."/>
            <person name="Li-Beisson Y."/>
            <person name="Delledonne M."/>
            <person name="Ballottari M."/>
        </authorList>
    </citation>
    <scope>NUCLEOTIDE SEQUENCE</scope>
    <source>
        <strain evidence="5">211/11P</strain>
    </source>
</reference>
<feature type="compositionally biased region" description="Low complexity" evidence="2">
    <location>
        <begin position="152"/>
        <end position="161"/>
    </location>
</feature>
<protein>
    <recommendedName>
        <fullName evidence="8">Expansin-like EG45 domain-containing protein</fullName>
    </recommendedName>
</protein>
<dbReference type="SUPFAM" id="SSF50685">
    <property type="entry name" value="Barwin-like endoglucanases"/>
    <property type="match status" value="1"/>
</dbReference>
<comment type="caution">
    <text evidence="5">The sequence shown here is derived from an EMBL/GenBank/DDBJ whole genome shotgun (WGS) entry which is preliminary data.</text>
</comment>
<feature type="compositionally biased region" description="Basic residues" evidence="2">
    <location>
        <begin position="197"/>
        <end position="207"/>
    </location>
</feature>
<keyword evidence="7" id="KW-1185">Reference proteome</keyword>
<feature type="signal peptide" evidence="3">
    <location>
        <begin position="1"/>
        <end position="22"/>
    </location>
</feature>
<sequence length="207" mass="22388">MAAARSLAVLCGLLAIAFTAQAYSGDGTAYSGCGQHDMTGRNACGLSGGELSGRWNCYYAALPIGCGAQSVDSRARCGDCIKVCGSKGCTVVKVIDQCASCSCGDVDLSTDALQATTGYDWDRKPVTWEWLDSCDSGDSASLSIASLSEDTSASARSSSASSEEEAAAAEEAAREERRRKRKQRRRKERRDRLRKERQQRRNRRNMM</sequence>
<dbReference type="InterPro" id="IPR051477">
    <property type="entry name" value="Expansin_CellWall"/>
</dbReference>
<evidence type="ECO:0000256" key="3">
    <source>
        <dbReference type="SAM" id="SignalP"/>
    </source>
</evidence>